<reference evidence="1" key="1">
    <citation type="journal article" date="2023" name="G3 (Bethesda)">
        <title>A reference genome for the long-term kleptoplast-retaining sea slug Elysia crispata morphotype clarki.</title>
        <authorList>
            <person name="Eastman K.E."/>
            <person name="Pendleton A.L."/>
            <person name="Shaikh M.A."/>
            <person name="Suttiyut T."/>
            <person name="Ogas R."/>
            <person name="Tomko P."/>
            <person name="Gavelis G."/>
            <person name="Widhalm J.R."/>
            <person name="Wisecaver J.H."/>
        </authorList>
    </citation>
    <scope>NUCLEOTIDE SEQUENCE</scope>
    <source>
        <strain evidence="1">ECLA1</strain>
    </source>
</reference>
<sequence length="67" mass="7514">MISIPIAVLIRSIENIDWLALDLPPSQDEKRPRLHAITLADHTRPFNQVSINIVLLRKRYPVSGGSG</sequence>
<dbReference type="AlphaFoldDB" id="A0AAE1D7H6"/>
<keyword evidence="2" id="KW-1185">Reference proteome</keyword>
<gene>
    <name evidence="1" type="ORF">RRG08_045995</name>
</gene>
<accession>A0AAE1D7H6</accession>
<evidence type="ECO:0000313" key="2">
    <source>
        <dbReference type="Proteomes" id="UP001283361"/>
    </source>
</evidence>
<proteinExistence type="predicted"/>
<organism evidence="1 2">
    <name type="scientific">Elysia crispata</name>
    <name type="common">lettuce slug</name>
    <dbReference type="NCBI Taxonomy" id="231223"/>
    <lineage>
        <taxon>Eukaryota</taxon>
        <taxon>Metazoa</taxon>
        <taxon>Spiralia</taxon>
        <taxon>Lophotrochozoa</taxon>
        <taxon>Mollusca</taxon>
        <taxon>Gastropoda</taxon>
        <taxon>Heterobranchia</taxon>
        <taxon>Euthyneura</taxon>
        <taxon>Panpulmonata</taxon>
        <taxon>Sacoglossa</taxon>
        <taxon>Placobranchoidea</taxon>
        <taxon>Plakobranchidae</taxon>
        <taxon>Elysia</taxon>
    </lineage>
</organism>
<dbReference type="Proteomes" id="UP001283361">
    <property type="component" value="Unassembled WGS sequence"/>
</dbReference>
<protein>
    <submittedName>
        <fullName evidence="1">Uncharacterized protein</fullName>
    </submittedName>
</protein>
<evidence type="ECO:0000313" key="1">
    <source>
        <dbReference type="EMBL" id="KAK3760334.1"/>
    </source>
</evidence>
<name>A0AAE1D7H6_9GAST</name>
<comment type="caution">
    <text evidence="1">The sequence shown here is derived from an EMBL/GenBank/DDBJ whole genome shotgun (WGS) entry which is preliminary data.</text>
</comment>
<dbReference type="EMBL" id="JAWDGP010005011">
    <property type="protein sequence ID" value="KAK3760334.1"/>
    <property type="molecule type" value="Genomic_DNA"/>
</dbReference>